<evidence type="ECO:0000256" key="2">
    <source>
        <dbReference type="ARBA" id="ARBA00022475"/>
    </source>
</evidence>
<evidence type="ECO:0000313" key="9">
    <source>
        <dbReference type="EMBL" id="HAN29679.1"/>
    </source>
</evidence>
<keyword evidence="4" id="KW-0997">Cell inner membrane</keyword>
<dbReference type="AlphaFoldDB" id="A0A3C1KSM5"/>
<dbReference type="GO" id="GO:0015627">
    <property type="term" value="C:type II protein secretion system complex"/>
    <property type="evidence" value="ECO:0007669"/>
    <property type="project" value="InterPro"/>
</dbReference>
<organism evidence="9 10">
    <name type="scientific">Haliea salexigens</name>
    <dbReference type="NCBI Taxonomy" id="287487"/>
    <lineage>
        <taxon>Bacteria</taxon>
        <taxon>Pseudomonadati</taxon>
        <taxon>Pseudomonadota</taxon>
        <taxon>Gammaproteobacteria</taxon>
        <taxon>Cellvibrionales</taxon>
        <taxon>Halieaceae</taxon>
        <taxon>Haliea</taxon>
    </lineage>
</organism>
<evidence type="ECO:0000313" key="10">
    <source>
        <dbReference type="Proteomes" id="UP000259273"/>
    </source>
</evidence>
<dbReference type="Gene3D" id="3.55.40.10">
    <property type="entry name" value="minor pseudopilin epsh domain"/>
    <property type="match status" value="1"/>
</dbReference>
<sequence length="150" mass="16774">MLESQVREVRNVAEFALEEAQMAGRDMGLVLAVDARGAQTQYLYDWRERRAEGWRSPALARDVLAPRTLPAEVELVLLLDDIPTADLLAAPLAEDAAPQVVFYASGEVAPGALEWRARDTAEVLWRLEWDLLGRMTLLPRGEVDDAYPSR</sequence>
<evidence type="ECO:0000256" key="5">
    <source>
        <dbReference type="ARBA" id="ARBA00022692"/>
    </source>
</evidence>
<dbReference type="GO" id="GO:0005886">
    <property type="term" value="C:plasma membrane"/>
    <property type="evidence" value="ECO:0007669"/>
    <property type="project" value="UniProtKB-SubCell"/>
</dbReference>
<evidence type="ECO:0000256" key="7">
    <source>
        <dbReference type="ARBA" id="ARBA00023136"/>
    </source>
</evidence>
<keyword evidence="7" id="KW-0472">Membrane</keyword>
<accession>A0A3C1KSM5</accession>
<dbReference type="STRING" id="1121937.GCA_000423125_01072"/>
<dbReference type="InterPro" id="IPR022346">
    <property type="entry name" value="T2SS_GspH"/>
</dbReference>
<protein>
    <recommendedName>
        <fullName evidence="8">General secretion pathway GspH domain-containing protein</fullName>
    </recommendedName>
</protein>
<evidence type="ECO:0000256" key="1">
    <source>
        <dbReference type="ARBA" id="ARBA00004377"/>
    </source>
</evidence>
<gene>
    <name evidence="9" type="ORF">DCP75_18520</name>
</gene>
<evidence type="ECO:0000256" key="6">
    <source>
        <dbReference type="ARBA" id="ARBA00022989"/>
    </source>
</evidence>
<keyword evidence="2" id="KW-1003">Cell membrane</keyword>
<reference evidence="9 10" key="1">
    <citation type="journal article" date="2018" name="Nat. Biotechnol.">
        <title>A standardized bacterial taxonomy based on genome phylogeny substantially revises the tree of life.</title>
        <authorList>
            <person name="Parks D.H."/>
            <person name="Chuvochina M."/>
            <person name="Waite D.W."/>
            <person name="Rinke C."/>
            <person name="Skarshewski A."/>
            <person name="Chaumeil P.A."/>
            <person name="Hugenholtz P."/>
        </authorList>
    </citation>
    <scope>NUCLEOTIDE SEQUENCE [LARGE SCALE GENOMIC DNA]</scope>
    <source>
        <strain evidence="9">UBA9158</strain>
    </source>
</reference>
<dbReference type="Pfam" id="PF12019">
    <property type="entry name" value="GspH"/>
    <property type="match status" value="1"/>
</dbReference>
<dbReference type="GO" id="GO:0015628">
    <property type="term" value="P:protein secretion by the type II secretion system"/>
    <property type="evidence" value="ECO:0007669"/>
    <property type="project" value="InterPro"/>
</dbReference>
<keyword evidence="5" id="KW-0812">Transmembrane</keyword>
<evidence type="ECO:0000256" key="4">
    <source>
        <dbReference type="ARBA" id="ARBA00022519"/>
    </source>
</evidence>
<comment type="caution">
    <text evidence="9">The sequence shown here is derived from an EMBL/GenBank/DDBJ whole genome shotgun (WGS) entry which is preliminary data.</text>
</comment>
<proteinExistence type="predicted"/>
<dbReference type="Proteomes" id="UP000259273">
    <property type="component" value="Unassembled WGS sequence"/>
</dbReference>
<keyword evidence="6" id="KW-1133">Transmembrane helix</keyword>
<feature type="domain" description="General secretion pathway GspH" evidence="8">
    <location>
        <begin position="6"/>
        <end position="130"/>
    </location>
</feature>
<dbReference type="EMBL" id="DMND01000247">
    <property type="protein sequence ID" value="HAN29679.1"/>
    <property type="molecule type" value="Genomic_DNA"/>
</dbReference>
<evidence type="ECO:0000259" key="8">
    <source>
        <dbReference type="Pfam" id="PF12019"/>
    </source>
</evidence>
<keyword evidence="3" id="KW-0488">Methylation</keyword>
<evidence type="ECO:0000256" key="3">
    <source>
        <dbReference type="ARBA" id="ARBA00022481"/>
    </source>
</evidence>
<comment type="subcellular location">
    <subcellularLocation>
        <location evidence="1">Cell inner membrane</location>
        <topology evidence="1">Single-pass membrane protein</topology>
    </subcellularLocation>
</comment>
<name>A0A3C1KSM5_9GAMM</name>